<accession>A0AA97H229</accession>
<dbReference type="KEGG" id="carl:PXC00_04195"/>
<dbReference type="Pfam" id="PF01136">
    <property type="entry name" value="Peptidase_U32"/>
    <property type="match status" value="1"/>
</dbReference>
<dbReference type="GO" id="GO:0008233">
    <property type="term" value="F:peptidase activity"/>
    <property type="evidence" value="ECO:0007669"/>
    <property type="project" value="UniProtKB-KW"/>
</dbReference>
<evidence type="ECO:0000313" key="6">
    <source>
        <dbReference type="Proteomes" id="UP001300604"/>
    </source>
</evidence>
<evidence type="ECO:0000256" key="2">
    <source>
        <dbReference type="ARBA" id="ARBA00022801"/>
    </source>
</evidence>
<feature type="domain" description="Peptidase family U32 C-terminal" evidence="4">
    <location>
        <begin position="323"/>
        <end position="403"/>
    </location>
</feature>
<organism evidence="5 6">
    <name type="scientific">Caproicibacterium argilliputei</name>
    <dbReference type="NCBI Taxonomy" id="3030016"/>
    <lineage>
        <taxon>Bacteria</taxon>
        <taxon>Bacillati</taxon>
        <taxon>Bacillota</taxon>
        <taxon>Clostridia</taxon>
        <taxon>Eubacteriales</taxon>
        <taxon>Oscillospiraceae</taxon>
        <taxon>Caproicibacterium</taxon>
    </lineage>
</organism>
<keyword evidence="2" id="KW-0378">Hydrolase</keyword>
<dbReference type="GO" id="GO:0006508">
    <property type="term" value="P:proteolysis"/>
    <property type="evidence" value="ECO:0007669"/>
    <property type="project" value="UniProtKB-KW"/>
</dbReference>
<dbReference type="Pfam" id="PF16325">
    <property type="entry name" value="Peptidase_U32_C"/>
    <property type="match status" value="1"/>
</dbReference>
<dbReference type="EMBL" id="CP135996">
    <property type="protein sequence ID" value="WOC33088.1"/>
    <property type="molecule type" value="Genomic_DNA"/>
</dbReference>
<evidence type="ECO:0000313" key="5">
    <source>
        <dbReference type="EMBL" id="WOC33088.1"/>
    </source>
</evidence>
<name>A0AA97H229_9FIRM</name>
<comment type="similarity">
    <text evidence="3">Belongs to the peptidase U32 family.</text>
</comment>
<keyword evidence="1" id="KW-0645">Protease</keyword>
<evidence type="ECO:0000259" key="4">
    <source>
        <dbReference type="Pfam" id="PF16325"/>
    </source>
</evidence>
<dbReference type="RefSeq" id="WP_275844312.1">
    <property type="nucleotide sequence ID" value="NZ_CP135996.1"/>
</dbReference>
<protein>
    <submittedName>
        <fullName evidence="5">U32 family peptidase</fullName>
    </submittedName>
</protein>
<dbReference type="PANTHER" id="PTHR30217">
    <property type="entry name" value="PEPTIDASE U32 FAMILY"/>
    <property type="match status" value="1"/>
</dbReference>
<evidence type="ECO:0000256" key="3">
    <source>
        <dbReference type="ARBA" id="ARBA00038374"/>
    </source>
</evidence>
<gene>
    <name evidence="5" type="ORF">PXC00_04195</name>
</gene>
<dbReference type="AlphaFoldDB" id="A0AA97H229"/>
<dbReference type="InterPro" id="IPR001539">
    <property type="entry name" value="Peptidase_U32"/>
</dbReference>
<evidence type="ECO:0000256" key="1">
    <source>
        <dbReference type="ARBA" id="ARBA00022670"/>
    </source>
</evidence>
<dbReference type="InterPro" id="IPR032525">
    <property type="entry name" value="Peptidase_U32_C"/>
</dbReference>
<dbReference type="PANTHER" id="PTHR30217:SF6">
    <property type="entry name" value="TRNA HYDROXYLATION PROTEIN P"/>
    <property type="match status" value="1"/>
</dbReference>
<reference evidence="5 6" key="1">
    <citation type="submission" date="2024-06" db="EMBL/GenBank/DDBJ databases">
        <title>Caproicibacterium argilliputei sp. nov, a novel caproic acid producing anaerobic bacterium isolated from pit mud.</title>
        <authorList>
            <person name="Xia S."/>
        </authorList>
    </citation>
    <scope>NUCLEOTIDE SEQUENCE [LARGE SCALE GENOMIC DNA]</scope>
    <source>
        <strain evidence="5 6">ZCY20-5</strain>
    </source>
</reference>
<keyword evidence="6" id="KW-1185">Reference proteome</keyword>
<dbReference type="SUPFAM" id="SSF51412">
    <property type="entry name" value="Inosine monophosphate dehydrogenase (IMPDH)"/>
    <property type="match status" value="1"/>
</dbReference>
<reference evidence="6" key="3">
    <citation type="submission" date="2024-06" db="EMBL/GenBank/DDBJ databases">
        <authorList>
            <person name="Zeng C."/>
        </authorList>
    </citation>
    <scope>NUCLEOTIDE SEQUENCE [LARGE SCALE GENOMIC DNA]</scope>
    <source>
        <strain evidence="6">ZCY20-5</strain>
    </source>
</reference>
<sequence>MKATRPAPRLPELLAPAGDMERLKAAIQFGADAVYLAGTAFGMRSAPSNFTPEQLVQAVEYAHSRGVRIYLTTNIIPRNRDIEGLEPFLRMARDAGVDAFIVTDLGVMAAAQRVAPGVEIHISTQTGVANYAAARQLYEMGAKRVVLARELSLEEVAEVRAKTPKQLEIECFVHGAMCVSFSGRCLLSNYFTGRDGNHGDCAQPCRWKYALCEETRPGQYLPIMEDQDGTYILNAKDMNMSEHLPELLHAGADSLKIEGRAKSAYYTAAATNAYRRALDDALAGEPLTPWVKEELMKISHRQYSTGFYFGRPDQNMDLGSYVRDYEVVAVCESYRNGVAVLSQRNRFFRGDVADVLEPGKAPYLVRMDHIQNGDGEEIESANHAVMRVLLYTETPIASGALLRVQKKQTAEPVART</sequence>
<proteinExistence type="inferred from homology"/>
<dbReference type="Proteomes" id="UP001300604">
    <property type="component" value="Chromosome"/>
</dbReference>
<dbReference type="PROSITE" id="PS01276">
    <property type="entry name" value="PEPTIDASE_U32"/>
    <property type="match status" value="1"/>
</dbReference>
<dbReference type="Gene3D" id="2.40.30.10">
    <property type="entry name" value="Translation factors"/>
    <property type="match status" value="1"/>
</dbReference>
<dbReference type="InterPro" id="IPR051454">
    <property type="entry name" value="RNA/ubiquinone_mod_enzymes"/>
</dbReference>
<reference evidence="6" key="2">
    <citation type="submission" date="2024-06" db="EMBL/GenBank/DDBJ databases">
        <title>Caproicibacterium argilliputei sp. nov, a novel caproic acid producing anaerobic bacterium isolated from pit mud.</title>
        <authorList>
            <person name="Zeng C."/>
        </authorList>
    </citation>
    <scope>NUCLEOTIDE SEQUENCE [LARGE SCALE GENOMIC DNA]</scope>
    <source>
        <strain evidence="6">ZCY20-5</strain>
    </source>
</reference>